<dbReference type="AlphaFoldDB" id="A0A0F9AQG5"/>
<sequence>MRLGRQSSLISSTTWKETNMEGRFKVGDKVKIVFCPLPDMEGKEGTVSKLGGRICDDEGVIVTSDNFFNPWNKNGMWFPDDWLELVT</sequence>
<reference evidence="1" key="1">
    <citation type="journal article" date="2015" name="Nature">
        <title>Complex archaea that bridge the gap between prokaryotes and eukaryotes.</title>
        <authorList>
            <person name="Spang A."/>
            <person name="Saw J.H."/>
            <person name="Jorgensen S.L."/>
            <person name="Zaremba-Niedzwiedzka K."/>
            <person name="Martijn J."/>
            <person name="Lind A.E."/>
            <person name="van Eijk R."/>
            <person name="Schleper C."/>
            <person name="Guy L."/>
            <person name="Ettema T.J."/>
        </authorList>
    </citation>
    <scope>NUCLEOTIDE SEQUENCE</scope>
</reference>
<organism evidence="1">
    <name type="scientific">marine sediment metagenome</name>
    <dbReference type="NCBI Taxonomy" id="412755"/>
    <lineage>
        <taxon>unclassified sequences</taxon>
        <taxon>metagenomes</taxon>
        <taxon>ecological metagenomes</taxon>
    </lineage>
</organism>
<name>A0A0F9AQG5_9ZZZZ</name>
<protein>
    <submittedName>
        <fullName evidence="1">Uncharacterized protein</fullName>
    </submittedName>
</protein>
<accession>A0A0F9AQG5</accession>
<gene>
    <name evidence="1" type="ORF">LCGC14_2542100</name>
</gene>
<dbReference type="EMBL" id="LAZR01041511">
    <property type="protein sequence ID" value="KKL11804.1"/>
    <property type="molecule type" value="Genomic_DNA"/>
</dbReference>
<evidence type="ECO:0000313" key="1">
    <source>
        <dbReference type="EMBL" id="KKL11804.1"/>
    </source>
</evidence>
<comment type="caution">
    <text evidence="1">The sequence shown here is derived from an EMBL/GenBank/DDBJ whole genome shotgun (WGS) entry which is preliminary data.</text>
</comment>
<proteinExistence type="predicted"/>